<evidence type="ECO:0000313" key="4">
    <source>
        <dbReference type="EMBL" id="ASU35433.1"/>
    </source>
</evidence>
<keyword evidence="1" id="KW-0175">Coiled coil</keyword>
<name>A0A223NZY9_9SPHI</name>
<dbReference type="PANTHER" id="PTHR13902">
    <property type="entry name" value="SERINE/THREONINE-PROTEIN KINASE WNK WITH NO LYSINE -RELATED"/>
    <property type="match status" value="1"/>
</dbReference>
<reference evidence="4 5" key="1">
    <citation type="submission" date="2017-08" db="EMBL/GenBank/DDBJ databases">
        <title>Complete genome sequence of Mucilaginibacter sp. strain BJC16-A31.</title>
        <authorList>
            <consortium name="Henan University of Science and Technology"/>
            <person name="You X."/>
        </authorList>
    </citation>
    <scope>NUCLEOTIDE SEQUENCE [LARGE SCALE GENOMIC DNA]</scope>
    <source>
        <strain evidence="4 5">BJC16-A31</strain>
    </source>
</reference>
<evidence type="ECO:0000313" key="5">
    <source>
        <dbReference type="Proteomes" id="UP000215002"/>
    </source>
</evidence>
<proteinExistence type="predicted"/>
<feature type="region of interest" description="Disordered" evidence="2">
    <location>
        <begin position="284"/>
        <end position="374"/>
    </location>
</feature>
<evidence type="ECO:0000256" key="3">
    <source>
        <dbReference type="SAM" id="SignalP"/>
    </source>
</evidence>
<dbReference type="AlphaFoldDB" id="A0A223NZY9"/>
<organism evidence="4 5">
    <name type="scientific">Mucilaginibacter xinganensis</name>
    <dbReference type="NCBI Taxonomy" id="1234841"/>
    <lineage>
        <taxon>Bacteria</taxon>
        <taxon>Pseudomonadati</taxon>
        <taxon>Bacteroidota</taxon>
        <taxon>Sphingobacteriia</taxon>
        <taxon>Sphingobacteriales</taxon>
        <taxon>Sphingobacteriaceae</taxon>
        <taxon>Mucilaginibacter</taxon>
    </lineage>
</organism>
<gene>
    <name evidence="4" type="ORF">MuYL_3548</name>
</gene>
<dbReference type="EMBL" id="CP022743">
    <property type="protein sequence ID" value="ASU35433.1"/>
    <property type="molecule type" value="Genomic_DNA"/>
</dbReference>
<feature type="compositionally biased region" description="Low complexity" evidence="2">
    <location>
        <begin position="297"/>
        <end position="309"/>
    </location>
</feature>
<evidence type="ECO:0000256" key="1">
    <source>
        <dbReference type="SAM" id="Coils"/>
    </source>
</evidence>
<feature type="signal peptide" evidence="3">
    <location>
        <begin position="1"/>
        <end position="21"/>
    </location>
</feature>
<evidence type="ECO:0000256" key="2">
    <source>
        <dbReference type="SAM" id="MobiDB-lite"/>
    </source>
</evidence>
<sequence>MWGTGLLALLLLAVSPKQSKAQGDEYISDQEFYDDLEPDGTWISDPQYGNVWVPNAEEGFRPYATRGHWVMTDYGNTWVSDYRWGWATFHYGRWRYDDYYGWEWIPGHTWAPAWVSWRHGGGYYGWAPLQPGISINISLGGGYHVPDNYWVCAPQEYINRPNIYNYYVAPQRSVTIIRNTTIINNTYVNNNVTYIAGPRRDDVRRYTRQEVPVYKINNDRRPGAVRVENNTLNIYRPAVNRTPNAQPARVVDANAYRQQNPNQAIAHRGNGAPAYNRVNAGRLAQAARDPRPDNKVVRVNPVPNRQAPPAGRPAVNPGQQRQEQQVQQRQQPVQQRQQQEQQRQQPIQQRQQQEQQRQQPVQQRQQQEQQRQQPIQQRQQQEQQRQQQQAQQRQQQQAQQVQQRQQQQAQQRQQQQAQQVQQRQQQQAQQRQQQQEQQVQQRQQQQAQQRQQQEQQVQQRQQQQAQQRQQQQAQQVQQRQQQQAQQHQQQQQHRPNHE</sequence>
<dbReference type="InterPro" id="IPR050588">
    <property type="entry name" value="WNK_Ser-Thr_kinase"/>
</dbReference>
<keyword evidence="5" id="KW-1185">Reference proteome</keyword>
<dbReference type="InterPro" id="IPR046535">
    <property type="entry name" value="DUF6600"/>
</dbReference>
<feature type="coiled-coil region" evidence="1">
    <location>
        <begin position="376"/>
        <end position="490"/>
    </location>
</feature>
<protein>
    <submittedName>
        <fullName evidence="4">Uncharacterized protein</fullName>
    </submittedName>
</protein>
<feature type="chain" id="PRO_5013030672" evidence="3">
    <location>
        <begin position="22"/>
        <end position="498"/>
    </location>
</feature>
<feature type="compositionally biased region" description="Low complexity" evidence="2">
    <location>
        <begin position="319"/>
        <end position="374"/>
    </location>
</feature>
<dbReference type="Proteomes" id="UP000215002">
    <property type="component" value="Chromosome"/>
</dbReference>
<dbReference type="KEGG" id="muc:MuYL_3548"/>
<accession>A0A223NZY9</accession>
<dbReference type="Pfam" id="PF20245">
    <property type="entry name" value="DUF6600"/>
    <property type="match status" value="1"/>
</dbReference>
<keyword evidence="3" id="KW-0732">Signal</keyword>